<gene>
    <name evidence="1" type="ORF">IMCC14465_05310</name>
</gene>
<dbReference type="AlphaFoldDB" id="J9DYQ3"/>
<dbReference type="EMBL" id="ALYF01000002">
    <property type="protein sequence ID" value="EJW22137.1"/>
    <property type="molecule type" value="Genomic_DNA"/>
</dbReference>
<keyword evidence="2" id="KW-1185">Reference proteome</keyword>
<reference evidence="1 2" key="1">
    <citation type="journal article" date="2012" name="J. Bacteriol.">
        <title>Genome Sequence of Strain IMCC14465, Isolated from the East Sea, Belonging to the PS1 Clade of Alphaproteobacteria.</title>
        <authorList>
            <person name="Yang S.J."/>
            <person name="Kang I."/>
            <person name="Cho J.C."/>
        </authorList>
    </citation>
    <scope>NUCLEOTIDE SEQUENCE [LARGE SCALE GENOMIC DNA]</scope>
    <source>
        <strain evidence="1 2">IMCC14465</strain>
    </source>
</reference>
<dbReference type="Proteomes" id="UP000004836">
    <property type="component" value="Unassembled WGS sequence"/>
</dbReference>
<evidence type="ECO:0000313" key="2">
    <source>
        <dbReference type="Proteomes" id="UP000004836"/>
    </source>
</evidence>
<proteinExistence type="predicted"/>
<evidence type="ECO:0000313" key="1">
    <source>
        <dbReference type="EMBL" id="EJW22137.1"/>
    </source>
</evidence>
<name>J9DYQ3_9PROT</name>
<protein>
    <submittedName>
        <fullName evidence="1">Uncharacterized protein</fullName>
    </submittedName>
</protein>
<sequence length="249" mass="27394">MLAIDLPEFDKFNDISDLIVSELDKLSVLNTSYIIGVQNLTTEQLPLLRDILSRVPAPPLTIINNSSNTSLYAGDEYSDILSPTTLPDELLESLAAKTVPLNMSEADGESLETFFDNQAKCFLNNGTRFCLQLSALMLACRAAKINPSHMLKKLPMDAVCLISLGGSHGGSVSGEDDRFESLSSVMSHDIRVLYGHCLTHFGPQKTLMNFQDFLDVRAKEPEPFAYLEQACRSAQSLGPEMGQAQLEKF</sequence>
<accession>J9DYQ3</accession>
<comment type="caution">
    <text evidence="1">The sequence shown here is derived from an EMBL/GenBank/DDBJ whole genome shotgun (WGS) entry which is preliminary data.</text>
</comment>
<organism evidence="1 2">
    <name type="scientific">alpha proteobacterium IMCC14465</name>
    <dbReference type="NCBI Taxonomy" id="1220535"/>
    <lineage>
        <taxon>Bacteria</taxon>
        <taxon>Pseudomonadati</taxon>
        <taxon>Pseudomonadota</taxon>
        <taxon>Alphaproteobacteria</taxon>
        <taxon>PS1 clade</taxon>
    </lineage>
</organism>